<dbReference type="SMART" id="SM00727">
    <property type="entry name" value="STI1"/>
    <property type="match status" value="2"/>
</dbReference>
<feature type="repeat" description="TPR" evidence="7">
    <location>
        <begin position="441"/>
        <end position="474"/>
    </location>
</feature>
<evidence type="ECO:0000256" key="5">
    <source>
        <dbReference type="ARBA" id="ARBA00026193"/>
    </source>
</evidence>
<evidence type="ECO:0000256" key="7">
    <source>
        <dbReference type="PROSITE-ProRule" id="PRU00339"/>
    </source>
</evidence>
<dbReference type="InterPro" id="IPR019734">
    <property type="entry name" value="TPR_rpt"/>
</dbReference>
<feature type="compositionally biased region" description="Basic and acidic residues" evidence="8">
    <location>
        <begin position="231"/>
        <end position="242"/>
    </location>
</feature>
<sequence length="552" mass="62267">MADKQAQVNELKGKGNAALEAGNIEDALKCYSEAIDLDPENHILYSNRSAACCKANKYEEALSDAEKVISLKPDWAKGYSRKGSALGFLNRHEEAMMAYLEGLDHDPSNEQLKDGIREAKLHLTGPSGSQPMMNPFAGASIWQKLEKDSRTKAFLNDPEFKNIISQLQNNPKDLGRYMQDSRVMTALGVLLGVEIGMADGGETNSHQSGEPMDQSDDFTKSSEKNSPASKEPNDKKEALKEKELGNAAYKKKDFETALEHYNKAVELDPSNVVYRNNRAAVYFEQGEYDKCIKECEEAVIVGRENRADFKLLAKALSRIGNAYYKKEDLYNALIYFNKSLSEHRDQDIVKKTLQIQKTIKEKERLAYLDPEKSLEEKQKGNECFQKGDYPTALKHYTDAIKRNPDDAKLFSNRAACYTKLAEFGMALKDCEECIRLDPKFVKGYLRKGASLMAMKHMTKAADAYQKALEVDSNCQEAIDGYKRCIMAENDPEVVRQRAMRDPEVQQILADPAMQLILQQMQKDPKALQEHLKNPDIAKKIEKLLESGLIAIR</sequence>
<comment type="subcellular location">
    <subcellularLocation>
        <location evidence="4">Dynein axonemal particle</location>
    </subcellularLocation>
</comment>
<accession>A0AAD9JUG5</accession>
<feature type="repeat" description="TPR" evidence="7">
    <location>
        <begin position="373"/>
        <end position="406"/>
    </location>
</feature>
<comment type="function">
    <text evidence="6">Acts as a co-chaperone for HSP90AA1. Mediates the association of the molecular chaperones HSPA8/HSC70 and HSP90.</text>
</comment>
<dbReference type="PANTHER" id="PTHR22904">
    <property type="entry name" value="TPR REPEAT CONTAINING PROTEIN"/>
    <property type="match status" value="1"/>
</dbReference>
<feature type="repeat" description="TPR" evidence="7">
    <location>
        <begin position="313"/>
        <end position="346"/>
    </location>
</feature>
<dbReference type="FunFam" id="1.25.40.10:FF:000020">
    <property type="entry name" value="Stress-induced phosphoprotein 1"/>
    <property type="match status" value="1"/>
</dbReference>
<feature type="repeat" description="TPR" evidence="7">
    <location>
        <begin position="76"/>
        <end position="109"/>
    </location>
</feature>
<feature type="domain" description="STI1" evidence="9">
    <location>
        <begin position="501"/>
        <end position="540"/>
    </location>
</feature>
<keyword evidence="1" id="KW-0963">Cytoplasm</keyword>
<evidence type="ECO:0000256" key="3">
    <source>
        <dbReference type="ARBA" id="ARBA00022803"/>
    </source>
</evidence>
<dbReference type="Pfam" id="PF17830">
    <property type="entry name" value="STI1-HOP_DP"/>
    <property type="match status" value="2"/>
</dbReference>
<dbReference type="SUPFAM" id="SSF48452">
    <property type="entry name" value="TPR-like"/>
    <property type="match status" value="3"/>
</dbReference>
<dbReference type="Pfam" id="PF00515">
    <property type="entry name" value="TPR_1"/>
    <property type="match status" value="1"/>
</dbReference>
<dbReference type="AlphaFoldDB" id="A0AAD9JUG5"/>
<reference evidence="10" key="1">
    <citation type="journal article" date="2023" name="Mol. Biol. Evol.">
        <title>Third-Generation Sequencing Reveals the Adaptive Role of the Epigenome in Three Deep-Sea Polychaetes.</title>
        <authorList>
            <person name="Perez M."/>
            <person name="Aroh O."/>
            <person name="Sun Y."/>
            <person name="Lan Y."/>
            <person name="Juniper S.K."/>
            <person name="Young C.R."/>
            <person name="Angers B."/>
            <person name="Qian P.Y."/>
        </authorList>
    </citation>
    <scope>NUCLEOTIDE SEQUENCE</scope>
    <source>
        <strain evidence="10">P08H-3</strain>
    </source>
</reference>
<dbReference type="FunFam" id="1.25.40.10:FF:000010">
    <property type="entry name" value="Stress-induced phosphoprotein 1"/>
    <property type="match status" value="1"/>
</dbReference>
<dbReference type="SMART" id="SM00028">
    <property type="entry name" value="TPR"/>
    <property type="match status" value="9"/>
</dbReference>
<evidence type="ECO:0000313" key="11">
    <source>
        <dbReference type="Proteomes" id="UP001208570"/>
    </source>
</evidence>
<dbReference type="Gene3D" id="1.25.40.10">
    <property type="entry name" value="Tetratricopeptide repeat domain"/>
    <property type="match status" value="3"/>
</dbReference>
<organism evidence="10 11">
    <name type="scientific">Paralvinella palmiformis</name>
    <dbReference type="NCBI Taxonomy" id="53620"/>
    <lineage>
        <taxon>Eukaryota</taxon>
        <taxon>Metazoa</taxon>
        <taxon>Spiralia</taxon>
        <taxon>Lophotrochozoa</taxon>
        <taxon>Annelida</taxon>
        <taxon>Polychaeta</taxon>
        <taxon>Sedentaria</taxon>
        <taxon>Canalipalpata</taxon>
        <taxon>Terebellida</taxon>
        <taxon>Terebelliformia</taxon>
        <taxon>Alvinellidae</taxon>
        <taxon>Paralvinella</taxon>
    </lineage>
</organism>
<evidence type="ECO:0000256" key="1">
    <source>
        <dbReference type="ARBA" id="ARBA00022490"/>
    </source>
</evidence>
<evidence type="ECO:0000256" key="2">
    <source>
        <dbReference type="ARBA" id="ARBA00022737"/>
    </source>
</evidence>
<protein>
    <recommendedName>
        <fullName evidence="5">Stress-induced-phosphoprotein 1</fullName>
    </recommendedName>
</protein>
<dbReference type="FunFam" id="1.10.260.100:FF:000002">
    <property type="entry name" value="Stress-induced-phosphoprotein 1 (Hsp70/Hsp90-organizing)"/>
    <property type="match status" value="1"/>
</dbReference>
<feature type="repeat" description="TPR" evidence="7">
    <location>
        <begin position="238"/>
        <end position="271"/>
    </location>
</feature>
<evidence type="ECO:0000256" key="6">
    <source>
        <dbReference type="ARBA" id="ARBA00045590"/>
    </source>
</evidence>
<dbReference type="GO" id="GO:0120293">
    <property type="term" value="C:dynein axonemal particle"/>
    <property type="evidence" value="ECO:0007669"/>
    <property type="project" value="UniProtKB-SubCell"/>
</dbReference>
<dbReference type="FunFam" id="1.10.260.100:FF:000004">
    <property type="entry name" value="Putative stress-induced-phosphoprotein 1"/>
    <property type="match status" value="1"/>
</dbReference>
<dbReference type="Proteomes" id="UP001208570">
    <property type="component" value="Unassembled WGS sequence"/>
</dbReference>
<proteinExistence type="predicted"/>
<feature type="repeat" description="TPR" evidence="7">
    <location>
        <begin position="8"/>
        <end position="41"/>
    </location>
</feature>
<dbReference type="Pfam" id="PF13414">
    <property type="entry name" value="TPR_11"/>
    <property type="match status" value="2"/>
</dbReference>
<dbReference type="Pfam" id="PF13181">
    <property type="entry name" value="TPR_8"/>
    <property type="match status" value="3"/>
</dbReference>
<dbReference type="InterPro" id="IPR011990">
    <property type="entry name" value="TPR-like_helical_dom_sf"/>
</dbReference>
<keyword evidence="11" id="KW-1185">Reference proteome</keyword>
<dbReference type="EMBL" id="JAODUP010000154">
    <property type="protein sequence ID" value="KAK2159359.1"/>
    <property type="molecule type" value="Genomic_DNA"/>
</dbReference>
<gene>
    <name evidence="10" type="ORF">LSH36_154g04030</name>
</gene>
<comment type="caution">
    <text evidence="10">The sequence shown here is derived from an EMBL/GenBank/DDBJ whole genome shotgun (WGS) entry which is preliminary data.</text>
</comment>
<feature type="region of interest" description="Disordered" evidence="8">
    <location>
        <begin position="198"/>
        <end position="242"/>
    </location>
</feature>
<evidence type="ECO:0000259" key="9">
    <source>
        <dbReference type="SMART" id="SM00727"/>
    </source>
</evidence>
<dbReference type="FunFam" id="1.25.40.10:FF:000027">
    <property type="entry name" value="stress-induced-phosphoprotein 1 isoform X1"/>
    <property type="match status" value="1"/>
</dbReference>
<feature type="repeat" description="TPR" evidence="7">
    <location>
        <begin position="407"/>
        <end position="440"/>
    </location>
</feature>
<dbReference type="Gene3D" id="1.10.260.100">
    <property type="match status" value="2"/>
</dbReference>
<evidence type="ECO:0000256" key="8">
    <source>
        <dbReference type="SAM" id="MobiDB-lite"/>
    </source>
</evidence>
<dbReference type="GO" id="GO:0051879">
    <property type="term" value="F:Hsp90 protein binding"/>
    <property type="evidence" value="ECO:0007669"/>
    <property type="project" value="TreeGrafter"/>
</dbReference>
<keyword evidence="3 7" id="KW-0802">TPR repeat</keyword>
<dbReference type="PROSITE" id="PS50293">
    <property type="entry name" value="TPR_REGION"/>
    <property type="match status" value="1"/>
</dbReference>
<dbReference type="PROSITE" id="PS50005">
    <property type="entry name" value="TPR"/>
    <property type="match status" value="7"/>
</dbReference>
<feature type="domain" description="STI1" evidence="9">
    <location>
        <begin position="148"/>
        <end position="187"/>
    </location>
</feature>
<dbReference type="InterPro" id="IPR041243">
    <property type="entry name" value="STI1/HOP_DP"/>
</dbReference>
<dbReference type="PANTHER" id="PTHR22904:SF523">
    <property type="entry name" value="STRESS-INDUCED-PHOSPHOPROTEIN 1"/>
    <property type="match status" value="1"/>
</dbReference>
<dbReference type="InterPro" id="IPR006636">
    <property type="entry name" value="STI1_HS-bd"/>
</dbReference>
<evidence type="ECO:0000256" key="4">
    <source>
        <dbReference type="ARBA" id="ARBA00024190"/>
    </source>
</evidence>
<name>A0AAD9JUG5_9ANNE</name>
<keyword evidence="2" id="KW-0677">Repeat</keyword>
<evidence type="ECO:0000313" key="10">
    <source>
        <dbReference type="EMBL" id="KAK2159359.1"/>
    </source>
</evidence>